<evidence type="ECO:0000313" key="14">
    <source>
        <dbReference type="EMBL" id="SFN38893.1"/>
    </source>
</evidence>
<keyword evidence="7 10" id="KW-0235">DNA replication</keyword>
<keyword evidence="5 10" id="KW-0808">Transferase</keyword>
<dbReference type="InterPro" id="IPR022635">
    <property type="entry name" value="DNA_polIII_beta_C"/>
</dbReference>
<dbReference type="Pfam" id="PF02767">
    <property type="entry name" value="DNA_pol3_beta_2"/>
    <property type="match status" value="1"/>
</dbReference>
<organism evidence="14 15">
    <name type="scientific">Dokdonella immobilis</name>
    <dbReference type="NCBI Taxonomy" id="578942"/>
    <lineage>
        <taxon>Bacteria</taxon>
        <taxon>Pseudomonadati</taxon>
        <taxon>Pseudomonadota</taxon>
        <taxon>Gammaproteobacteria</taxon>
        <taxon>Lysobacterales</taxon>
        <taxon>Rhodanobacteraceae</taxon>
        <taxon>Dokdonella</taxon>
    </lineage>
</organism>
<dbReference type="SMART" id="SM00480">
    <property type="entry name" value="POL3Bc"/>
    <property type="match status" value="1"/>
</dbReference>
<keyword evidence="6 10" id="KW-0548">Nucleotidyltransferase</keyword>
<keyword evidence="8 10" id="KW-0239">DNA-directed DNA polymerase</keyword>
<evidence type="ECO:0000256" key="7">
    <source>
        <dbReference type="ARBA" id="ARBA00022705"/>
    </source>
</evidence>
<dbReference type="Proteomes" id="UP000198575">
    <property type="component" value="Unassembled WGS sequence"/>
</dbReference>
<proteinExistence type="inferred from homology"/>
<evidence type="ECO:0000256" key="8">
    <source>
        <dbReference type="ARBA" id="ARBA00022932"/>
    </source>
</evidence>
<gene>
    <name evidence="14" type="ORF">SAMN05216289_11844</name>
</gene>
<dbReference type="GO" id="GO:0008408">
    <property type="term" value="F:3'-5' exonuclease activity"/>
    <property type="evidence" value="ECO:0007669"/>
    <property type="project" value="InterPro"/>
</dbReference>
<dbReference type="InterPro" id="IPR022637">
    <property type="entry name" value="DNA_polIII_beta_cen"/>
</dbReference>
<dbReference type="FunFam" id="3.10.150.10:FF:000001">
    <property type="entry name" value="Beta sliding clamp"/>
    <property type="match status" value="1"/>
</dbReference>
<reference evidence="14 15" key="1">
    <citation type="submission" date="2016-10" db="EMBL/GenBank/DDBJ databases">
        <authorList>
            <person name="de Groot N.N."/>
        </authorList>
    </citation>
    <scope>NUCLEOTIDE SEQUENCE [LARGE SCALE GENOMIC DNA]</scope>
    <source>
        <strain evidence="14 15">CGMCC 1.7659</strain>
    </source>
</reference>
<dbReference type="AlphaFoldDB" id="A0A1I4YM69"/>
<dbReference type="Gene3D" id="3.10.150.10">
    <property type="entry name" value="DNA Polymerase III, subunit A, domain 2"/>
    <property type="match status" value="1"/>
</dbReference>
<dbReference type="CDD" id="cd00140">
    <property type="entry name" value="beta_clamp"/>
    <property type="match status" value="1"/>
</dbReference>
<dbReference type="RefSeq" id="WP_092408485.1">
    <property type="nucleotide sequence ID" value="NZ_FOVF01000018.1"/>
</dbReference>
<evidence type="ECO:0000256" key="2">
    <source>
        <dbReference type="ARBA" id="ARBA00010752"/>
    </source>
</evidence>
<accession>A0A1I4YM69</accession>
<comment type="function">
    <text evidence="10">Confers DNA tethering and processivity to DNA polymerases and other proteins. Acts as a clamp, forming a ring around DNA (a reaction catalyzed by the clamp-loading complex) which diffuses in an ATP-independent manner freely and bidirectionally along dsDNA. Initially characterized for its ability to contact the catalytic subunit of DNA polymerase III (Pol III), a complex, multichain enzyme responsible for most of the replicative synthesis in bacteria; Pol III exhibits 3'-5' exonuclease proofreading activity. The beta chain is required for initiation of replication as well as for processivity of DNA replication.</text>
</comment>
<dbReference type="GO" id="GO:0009360">
    <property type="term" value="C:DNA polymerase III complex"/>
    <property type="evidence" value="ECO:0007669"/>
    <property type="project" value="InterPro"/>
</dbReference>
<evidence type="ECO:0000256" key="9">
    <source>
        <dbReference type="ARBA" id="ARBA00023125"/>
    </source>
</evidence>
<dbReference type="InterPro" id="IPR046938">
    <property type="entry name" value="DNA_clamp_sf"/>
</dbReference>
<evidence type="ECO:0000259" key="11">
    <source>
        <dbReference type="Pfam" id="PF00712"/>
    </source>
</evidence>
<dbReference type="PIRSF" id="PIRSF000804">
    <property type="entry name" value="DNA_pol_III_b"/>
    <property type="match status" value="1"/>
</dbReference>
<protein>
    <recommendedName>
        <fullName evidence="3 10">Beta sliding clamp</fullName>
    </recommendedName>
</protein>
<dbReference type="GO" id="GO:0005737">
    <property type="term" value="C:cytoplasm"/>
    <property type="evidence" value="ECO:0007669"/>
    <property type="project" value="UniProtKB-SubCell"/>
</dbReference>
<dbReference type="STRING" id="578942.SAMN05216289_11844"/>
<comment type="subcellular location">
    <subcellularLocation>
        <location evidence="1 10">Cytoplasm</location>
    </subcellularLocation>
</comment>
<dbReference type="Pfam" id="PF02768">
    <property type="entry name" value="DNA_pol3_beta_3"/>
    <property type="match status" value="1"/>
</dbReference>
<dbReference type="InterPro" id="IPR001001">
    <property type="entry name" value="DNA_polIII_beta"/>
</dbReference>
<dbReference type="PANTHER" id="PTHR30478:SF0">
    <property type="entry name" value="BETA SLIDING CLAMP"/>
    <property type="match status" value="1"/>
</dbReference>
<evidence type="ECO:0000256" key="4">
    <source>
        <dbReference type="ARBA" id="ARBA00022490"/>
    </source>
</evidence>
<dbReference type="Pfam" id="PF00712">
    <property type="entry name" value="DNA_pol3_beta"/>
    <property type="match status" value="1"/>
</dbReference>
<dbReference type="OrthoDB" id="8421503at2"/>
<evidence type="ECO:0000256" key="3">
    <source>
        <dbReference type="ARBA" id="ARBA00021035"/>
    </source>
</evidence>
<keyword evidence="9" id="KW-0238">DNA-binding</keyword>
<dbReference type="GO" id="GO:0003677">
    <property type="term" value="F:DNA binding"/>
    <property type="evidence" value="ECO:0007669"/>
    <property type="project" value="UniProtKB-UniRule"/>
</dbReference>
<dbReference type="SUPFAM" id="SSF55979">
    <property type="entry name" value="DNA clamp"/>
    <property type="match status" value="3"/>
</dbReference>
<evidence type="ECO:0000256" key="6">
    <source>
        <dbReference type="ARBA" id="ARBA00022695"/>
    </source>
</evidence>
<evidence type="ECO:0000256" key="10">
    <source>
        <dbReference type="PIRNR" id="PIRNR000804"/>
    </source>
</evidence>
<feature type="domain" description="DNA polymerase III beta sliding clamp C-terminal" evidence="13">
    <location>
        <begin position="247"/>
        <end position="365"/>
    </location>
</feature>
<dbReference type="EMBL" id="FOVF01000018">
    <property type="protein sequence ID" value="SFN38893.1"/>
    <property type="molecule type" value="Genomic_DNA"/>
</dbReference>
<keyword evidence="4 10" id="KW-0963">Cytoplasm</keyword>
<dbReference type="GO" id="GO:0042802">
    <property type="term" value="F:identical protein binding"/>
    <property type="evidence" value="ECO:0007669"/>
    <property type="project" value="UniProtKB-ARBA"/>
</dbReference>
<dbReference type="GO" id="GO:0003887">
    <property type="term" value="F:DNA-directed DNA polymerase activity"/>
    <property type="evidence" value="ECO:0007669"/>
    <property type="project" value="UniProtKB-UniRule"/>
</dbReference>
<evidence type="ECO:0000259" key="13">
    <source>
        <dbReference type="Pfam" id="PF02768"/>
    </source>
</evidence>
<dbReference type="GO" id="GO:0006271">
    <property type="term" value="P:DNA strand elongation involved in DNA replication"/>
    <property type="evidence" value="ECO:0007669"/>
    <property type="project" value="TreeGrafter"/>
</dbReference>
<keyword evidence="15" id="KW-1185">Reference proteome</keyword>
<evidence type="ECO:0000259" key="12">
    <source>
        <dbReference type="Pfam" id="PF02767"/>
    </source>
</evidence>
<feature type="domain" description="DNA polymerase III beta sliding clamp central" evidence="12">
    <location>
        <begin position="129"/>
        <end position="243"/>
    </location>
</feature>
<dbReference type="PANTHER" id="PTHR30478">
    <property type="entry name" value="DNA POLYMERASE III SUBUNIT BETA"/>
    <property type="match status" value="1"/>
</dbReference>
<comment type="similarity">
    <text evidence="2 10">Belongs to the beta sliding clamp family.</text>
</comment>
<name>A0A1I4YM69_9GAMM</name>
<dbReference type="InterPro" id="IPR022634">
    <property type="entry name" value="DNA_polIII_beta_N"/>
</dbReference>
<dbReference type="Gene3D" id="3.70.10.10">
    <property type="match status" value="1"/>
</dbReference>
<evidence type="ECO:0000256" key="5">
    <source>
        <dbReference type="ARBA" id="ARBA00022679"/>
    </source>
</evidence>
<evidence type="ECO:0000256" key="1">
    <source>
        <dbReference type="ARBA" id="ARBA00004496"/>
    </source>
</evidence>
<sequence length="366" mass="40638">MRFILPREGLLKPLQQVVGVVERRQTLPVLSNLLVNVSGSEVSFTGTDLEVEMIARTAADDLIEGEVTIPARKLFDICRALPDGAKVKIEQNGDRVSVSAGRSRFTLSTLPASEFPVIDNIDLVERISLPEATLKDLIGRTAFAMAHQDVRYYLNGLLLDVREDTLRCVATDGHRLALAETKLDSQISTRRQIIIPRKGVLELQGLFEAGEGLVELELGRNHLRVRRGGVTFTSKLIDGRFPDYEAVIPIGADKDIRVGREDLRFALQRAAILSNEKYRGVKLEVNPNRLRIVAHNPEQEEAVEELEVQTSVSDLSVGFNVNYLMDALAALSGDEIVLSLRDAQSSCLLRKVDSDDTRHVVMPLRL</sequence>
<dbReference type="NCBIfam" id="TIGR00663">
    <property type="entry name" value="dnan"/>
    <property type="match status" value="1"/>
</dbReference>
<evidence type="ECO:0000313" key="15">
    <source>
        <dbReference type="Proteomes" id="UP000198575"/>
    </source>
</evidence>
<feature type="domain" description="DNA polymerase III beta sliding clamp N-terminal" evidence="11">
    <location>
        <begin position="1"/>
        <end position="119"/>
    </location>
</feature>
<comment type="subunit">
    <text evidence="10">Forms a ring-shaped head-to-tail homodimer around DNA.</text>
</comment>